<comment type="caution">
    <text evidence="3">The sequence shown here is derived from an EMBL/GenBank/DDBJ whole genome shotgun (WGS) entry which is preliminary data.</text>
</comment>
<reference evidence="3 4" key="1">
    <citation type="journal article" date="2024" name="J Genomics">
        <title>Draft genome sequencing and assembly of Favolaschia claudopus CIRM-BRFM 2984 isolated from oak limbs.</title>
        <authorList>
            <person name="Navarro D."/>
            <person name="Drula E."/>
            <person name="Chaduli D."/>
            <person name="Cazenave R."/>
            <person name="Ahrendt S."/>
            <person name="Wang J."/>
            <person name="Lipzen A."/>
            <person name="Daum C."/>
            <person name="Barry K."/>
            <person name="Grigoriev I.V."/>
            <person name="Favel A."/>
            <person name="Rosso M.N."/>
            <person name="Martin F."/>
        </authorList>
    </citation>
    <scope>NUCLEOTIDE SEQUENCE [LARGE SCALE GENOMIC DNA]</scope>
    <source>
        <strain evidence="3 4">CIRM-BRFM 2984</strain>
    </source>
</reference>
<dbReference type="PANTHER" id="PTHR43316">
    <property type="entry name" value="HYDROLASE, HALOACID DELAHOGENASE-RELATED"/>
    <property type="match status" value="1"/>
</dbReference>
<dbReference type="InterPro" id="IPR051540">
    <property type="entry name" value="S-2-haloacid_dehalogenase"/>
</dbReference>
<evidence type="ECO:0000256" key="1">
    <source>
        <dbReference type="ARBA" id="ARBA00008106"/>
    </source>
</evidence>
<proteinExistence type="inferred from homology"/>
<accession>A0AAW0AHX0</accession>
<dbReference type="EMBL" id="JAWWNJ010000064">
    <property type="protein sequence ID" value="KAK7012600.1"/>
    <property type="molecule type" value="Genomic_DNA"/>
</dbReference>
<dbReference type="Pfam" id="PF00702">
    <property type="entry name" value="Hydrolase"/>
    <property type="match status" value="1"/>
</dbReference>
<keyword evidence="2" id="KW-0378">Hydrolase</keyword>
<dbReference type="InterPro" id="IPR006439">
    <property type="entry name" value="HAD-SF_hydro_IA"/>
</dbReference>
<dbReference type="NCBIfam" id="TIGR01428">
    <property type="entry name" value="HAD_type_II"/>
    <property type="match status" value="1"/>
</dbReference>
<dbReference type="Gene3D" id="1.10.150.240">
    <property type="entry name" value="Putative phosphatase, domain 2"/>
    <property type="match status" value="1"/>
</dbReference>
<dbReference type="Gene3D" id="3.40.50.1000">
    <property type="entry name" value="HAD superfamily/HAD-like"/>
    <property type="match status" value="1"/>
</dbReference>
<dbReference type="InterPro" id="IPR023198">
    <property type="entry name" value="PGP-like_dom2"/>
</dbReference>
<protein>
    <submittedName>
        <fullName evidence="3">Haloacid type II</fullName>
    </submittedName>
</protein>
<dbReference type="SUPFAM" id="SSF56784">
    <property type="entry name" value="HAD-like"/>
    <property type="match status" value="1"/>
</dbReference>
<evidence type="ECO:0000313" key="3">
    <source>
        <dbReference type="EMBL" id="KAK7012600.1"/>
    </source>
</evidence>
<name>A0AAW0AHX0_9AGAR</name>
<keyword evidence="4" id="KW-1185">Reference proteome</keyword>
<dbReference type="Proteomes" id="UP001362999">
    <property type="component" value="Unassembled WGS sequence"/>
</dbReference>
<comment type="similarity">
    <text evidence="1">Belongs to the HAD-like hydrolase superfamily. S-2-haloalkanoic acid dehalogenase family.</text>
</comment>
<dbReference type="GO" id="GO:0016791">
    <property type="term" value="F:phosphatase activity"/>
    <property type="evidence" value="ECO:0007669"/>
    <property type="project" value="UniProtKB-ARBA"/>
</dbReference>
<evidence type="ECO:0000313" key="4">
    <source>
        <dbReference type="Proteomes" id="UP001362999"/>
    </source>
</evidence>
<dbReference type="InterPro" id="IPR036412">
    <property type="entry name" value="HAD-like_sf"/>
</dbReference>
<dbReference type="InterPro" id="IPR023214">
    <property type="entry name" value="HAD_sf"/>
</dbReference>
<dbReference type="InterPro" id="IPR006328">
    <property type="entry name" value="2-HAD"/>
</dbReference>
<dbReference type="AlphaFoldDB" id="A0AAW0AHX0"/>
<dbReference type="NCBIfam" id="TIGR01493">
    <property type="entry name" value="HAD-SF-IA-v2"/>
    <property type="match status" value="1"/>
</dbReference>
<sequence>MLGVTVLQRHLRKRKFEYLGHASQAGRIDRNGTVDWHGSVTKELERVGKQHGIEGDWKDFATTWRRGYLENTRRIAQGGKGPSSVDVMHREILEDILTSEKWKALSEKLTSQARDELNLVWHRLDGWPDSTPGLYNLKKEVIIATLSNGNVRLLVDMAKHADLPWDTIFSAELFESFKPDPKVYLGAVKHLSLEPQNCALVAAHVYDLRAAAEVGMRTVYIPRQGEDAGVGEVKSKAEGGDVDVVVQSFEELAKLLAIHHGRKSFGQM</sequence>
<dbReference type="GO" id="GO:0019120">
    <property type="term" value="F:hydrolase activity, acting on acid halide bonds, in C-halide compounds"/>
    <property type="evidence" value="ECO:0007669"/>
    <property type="project" value="InterPro"/>
</dbReference>
<organism evidence="3 4">
    <name type="scientific">Favolaschia claudopus</name>
    <dbReference type="NCBI Taxonomy" id="2862362"/>
    <lineage>
        <taxon>Eukaryota</taxon>
        <taxon>Fungi</taxon>
        <taxon>Dikarya</taxon>
        <taxon>Basidiomycota</taxon>
        <taxon>Agaricomycotina</taxon>
        <taxon>Agaricomycetes</taxon>
        <taxon>Agaricomycetidae</taxon>
        <taxon>Agaricales</taxon>
        <taxon>Marasmiineae</taxon>
        <taxon>Mycenaceae</taxon>
        <taxon>Favolaschia</taxon>
    </lineage>
</organism>
<evidence type="ECO:0000256" key="2">
    <source>
        <dbReference type="ARBA" id="ARBA00022801"/>
    </source>
</evidence>
<dbReference type="PANTHER" id="PTHR43316:SF3">
    <property type="entry name" value="HALOACID DEHALOGENASE, TYPE II (AFU_ORTHOLOGUE AFUA_2G07750)-RELATED"/>
    <property type="match status" value="1"/>
</dbReference>
<gene>
    <name evidence="3" type="ORF">R3P38DRAFT_1567420</name>
</gene>